<reference evidence="5" key="1">
    <citation type="submission" date="2025-08" db="UniProtKB">
        <authorList>
            <consortium name="RefSeq"/>
        </authorList>
    </citation>
    <scope>IDENTIFICATION</scope>
</reference>
<keyword evidence="2" id="KW-0812">Transmembrane</keyword>
<evidence type="ECO:0000256" key="2">
    <source>
        <dbReference type="SAM" id="Phobius"/>
    </source>
</evidence>
<feature type="compositionally biased region" description="Basic and acidic residues" evidence="1">
    <location>
        <begin position="262"/>
        <end position="274"/>
    </location>
</feature>
<evidence type="ECO:0000256" key="1">
    <source>
        <dbReference type="SAM" id="MobiDB-lite"/>
    </source>
</evidence>
<keyword evidence="2" id="KW-0472">Membrane</keyword>
<feature type="compositionally biased region" description="Polar residues" evidence="1">
    <location>
        <begin position="275"/>
        <end position="290"/>
    </location>
</feature>
<dbReference type="KEGG" id="peu:105108493"/>
<evidence type="ECO:0000259" key="3">
    <source>
        <dbReference type="Pfam" id="PF14364"/>
    </source>
</evidence>
<keyword evidence="4" id="KW-1185">Reference proteome</keyword>
<dbReference type="Proteomes" id="UP000694918">
    <property type="component" value="Unplaced"/>
</dbReference>
<dbReference type="RefSeq" id="XP_011001118.1">
    <property type="nucleotide sequence ID" value="XM_011002816.1"/>
</dbReference>
<sequence length="334" mass="37968">MGSLSLSLKVVLISTSVLFLFLYLKVFVALVHGSFVNQAALLWSSLMSWLKPPYLYVIINCIIIIIVASSRFDRNHDTYSTTTHDHIEKIPMDDYFHGMKISTAKTRFDGALKSRALTVYQDRVEEEEEEEEEEEVIKDKCMVLEDRENGVAGDFVISTSTWVSPIKRNDSSENNLLLLENLSPAGKPLVSSRFGHGNVVKARPEGGRALRVGKPQPNETLDTIWKRITEDRAMPLTRHLKKPQTPVDTWENHGSQFSTSRMDPHAVKKSETFDGRTNYQLPPVSSSSPASGKLRKEPSLSPDELNQRAEAFINKFNEEMRMQRQGSFNINRRR</sequence>
<evidence type="ECO:0000313" key="4">
    <source>
        <dbReference type="Proteomes" id="UP000694918"/>
    </source>
</evidence>
<organism evidence="4 5">
    <name type="scientific">Populus euphratica</name>
    <name type="common">Euphrates poplar</name>
    <dbReference type="NCBI Taxonomy" id="75702"/>
    <lineage>
        <taxon>Eukaryota</taxon>
        <taxon>Viridiplantae</taxon>
        <taxon>Streptophyta</taxon>
        <taxon>Embryophyta</taxon>
        <taxon>Tracheophyta</taxon>
        <taxon>Spermatophyta</taxon>
        <taxon>Magnoliopsida</taxon>
        <taxon>eudicotyledons</taxon>
        <taxon>Gunneridae</taxon>
        <taxon>Pentapetalae</taxon>
        <taxon>rosids</taxon>
        <taxon>fabids</taxon>
        <taxon>Malpighiales</taxon>
        <taxon>Salicaceae</taxon>
        <taxon>Saliceae</taxon>
        <taxon>Populus</taxon>
    </lineage>
</organism>
<feature type="transmembrane region" description="Helical" evidence="2">
    <location>
        <begin position="12"/>
        <end position="33"/>
    </location>
</feature>
<dbReference type="InterPro" id="IPR008480">
    <property type="entry name" value="DUF761_pln"/>
</dbReference>
<dbReference type="Pfam" id="PF05553">
    <property type="entry name" value="DUF761"/>
    <property type="match status" value="1"/>
</dbReference>
<dbReference type="GeneID" id="105108493"/>
<dbReference type="PANTHER" id="PTHR33098">
    <property type="entry name" value="COTTON FIBER (DUF761)"/>
    <property type="match status" value="1"/>
</dbReference>
<feature type="transmembrane region" description="Helical" evidence="2">
    <location>
        <begin position="53"/>
        <end position="72"/>
    </location>
</feature>
<dbReference type="InterPro" id="IPR025520">
    <property type="entry name" value="DUF4408"/>
</dbReference>
<accession>A0AAJ6SY27</accession>
<feature type="domain" description="DUF4408" evidence="3">
    <location>
        <begin position="42"/>
        <end position="72"/>
    </location>
</feature>
<feature type="region of interest" description="Disordered" evidence="1">
    <location>
        <begin position="238"/>
        <end position="312"/>
    </location>
</feature>
<protein>
    <submittedName>
        <fullName evidence="5">Uncharacterized protein LOC105108493</fullName>
    </submittedName>
</protein>
<name>A0AAJ6SY27_POPEU</name>
<dbReference type="Pfam" id="PF14364">
    <property type="entry name" value="DUF4408"/>
    <property type="match status" value="1"/>
</dbReference>
<evidence type="ECO:0000313" key="5">
    <source>
        <dbReference type="RefSeq" id="XP_011001118.1"/>
    </source>
</evidence>
<dbReference type="PANTHER" id="PTHR33098:SF109">
    <property type="entry name" value="OS07G0563400 PROTEIN"/>
    <property type="match status" value="1"/>
</dbReference>
<gene>
    <name evidence="5" type="primary">LOC105108493</name>
</gene>
<dbReference type="AlphaFoldDB" id="A0AAJ6SY27"/>
<keyword evidence="2" id="KW-1133">Transmembrane helix</keyword>
<proteinExistence type="predicted"/>
<feature type="compositionally biased region" description="Polar residues" evidence="1">
    <location>
        <begin position="252"/>
        <end position="261"/>
    </location>
</feature>